<reference evidence="2" key="1">
    <citation type="submission" date="2021-01" db="EMBL/GenBank/DDBJ databases">
        <title>Genome public.</title>
        <authorList>
            <person name="Liu C."/>
            <person name="Sun Q."/>
        </authorList>
    </citation>
    <scope>NUCLEOTIDE SEQUENCE [LARGE SCALE GENOMIC DNA]</scope>
    <source>
        <strain evidence="2">YIM B02556</strain>
    </source>
</reference>
<gene>
    <name evidence="1" type="ORF">JHL17_02405</name>
</gene>
<comment type="caution">
    <text evidence="1">The sequence shown here is derived from an EMBL/GenBank/DDBJ whole genome shotgun (WGS) entry which is preliminary data.</text>
</comment>
<accession>A0ABS1EYR6</accession>
<dbReference type="RefSeq" id="WP_200190453.1">
    <property type="nucleotide sequence ID" value="NZ_JAENHM010000007.1"/>
</dbReference>
<proteinExistence type="predicted"/>
<name>A0ABS1EYR6_9PROT</name>
<dbReference type="Proteomes" id="UP000652760">
    <property type="component" value="Unassembled WGS sequence"/>
</dbReference>
<keyword evidence="2" id="KW-1185">Reference proteome</keyword>
<organism evidence="1 2">
    <name type="scientific">Azospirillum endophyticum</name>
    <dbReference type="NCBI Taxonomy" id="2800326"/>
    <lineage>
        <taxon>Bacteria</taxon>
        <taxon>Pseudomonadati</taxon>
        <taxon>Pseudomonadota</taxon>
        <taxon>Alphaproteobacteria</taxon>
        <taxon>Rhodospirillales</taxon>
        <taxon>Azospirillaceae</taxon>
        <taxon>Azospirillum</taxon>
    </lineage>
</organism>
<evidence type="ECO:0000313" key="1">
    <source>
        <dbReference type="EMBL" id="MBK1836254.1"/>
    </source>
</evidence>
<protein>
    <submittedName>
        <fullName evidence="1">Uncharacterized protein</fullName>
    </submittedName>
</protein>
<sequence>MGSQRKALEHRGEKKVGAVQANRDSVTGCFAVTVRPNAELPYKTETVERVKALAEAPASGEAVDAEAYLRWLNG</sequence>
<dbReference type="EMBL" id="JAENHM010000007">
    <property type="protein sequence ID" value="MBK1836254.1"/>
    <property type="molecule type" value="Genomic_DNA"/>
</dbReference>
<evidence type="ECO:0000313" key="2">
    <source>
        <dbReference type="Proteomes" id="UP000652760"/>
    </source>
</evidence>